<comment type="caution">
    <text evidence="1">The sequence shown here is derived from an EMBL/GenBank/DDBJ whole genome shotgun (WGS) entry which is preliminary data.</text>
</comment>
<evidence type="ECO:0000313" key="1">
    <source>
        <dbReference type="EMBL" id="HIU36203.1"/>
    </source>
</evidence>
<protein>
    <submittedName>
        <fullName evidence="1">Spore coat associated protein CotJA</fullName>
    </submittedName>
</protein>
<dbReference type="AlphaFoldDB" id="A0A9D1IFA1"/>
<gene>
    <name evidence="1" type="ORF">IAC53_06355</name>
</gene>
<dbReference type="InterPro" id="IPR020256">
    <property type="entry name" value="Spore_coat_CotJA"/>
</dbReference>
<name>A0A9D1IFA1_9FIRM</name>
<dbReference type="Pfam" id="PF11007">
    <property type="entry name" value="CotJA"/>
    <property type="match status" value="1"/>
</dbReference>
<reference evidence="1" key="1">
    <citation type="submission" date="2020-10" db="EMBL/GenBank/DDBJ databases">
        <authorList>
            <person name="Gilroy R."/>
        </authorList>
    </citation>
    <scope>NUCLEOTIDE SEQUENCE</scope>
    <source>
        <strain evidence="1">ChiGjej1B1-19959</strain>
    </source>
</reference>
<reference evidence="1" key="2">
    <citation type="journal article" date="2021" name="PeerJ">
        <title>Extensive microbial diversity within the chicken gut microbiome revealed by metagenomics and culture.</title>
        <authorList>
            <person name="Gilroy R."/>
            <person name="Ravi A."/>
            <person name="Getino M."/>
            <person name="Pursley I."/>
            <person name="Horton D.L."/>
            <person name="Alikhan N.F."/>
            <person name="Baker D."/>
            <person name="Gharbi K."/>
            <person name="Hall N."/>
            <person name="Watson M."/>
            <person name="Adriaenssens E.M."/>
            <person name="Foster-Nyarko E."/>
            <person name="Jarju S."/>
            <person name="Secka A."/>
            <person name="Antonio M."/>
            <person name="Oren A."/>
            <person name="Chaudhuri R.R."/>
            <person name="La Ragione R."/>
            <person name="Hildebrand F."/>
            <person name="Pallen M.J."/>
        </authorList>
    </citation>
    <scope>NUCLEOTIDE SEQUENCE</scope>
    <source>
        <strain evidence="1">ChiGjej1B1-19959</strain>
    </source>
</reference>
<evidence type="ECO:0000313" key="2">
    <source>
        <dbReference type="Proteomes" id="UP000824071"/>
    </source>
</evidence>
<accession>A0A9D1IFA1</accession>
<dbReference type="EMBL" id="DVMW01000036">
    <property type="protein sequence ID" value="HIU36203.1"/>
    <property type="molecule type" value="Genomic_DNA"/>
</dbReference>
<dbReference type="Proteomes" id="UP000824071">
    <property type="component" value="Unassembled WGS sequence"/>
</dbReference>
<proteinExistence type="predicted"/>
<sequence>MAYVPFQTDATAYEPEKALRRGTAFPVIDKPFYGGKCGC</sequence>
<organism evidence="1 2">
    <name type="scientific">Candidatus Fimenecus excrementigallinarum</name>
    <dbReference type="NCBI Taxonomy" id="2840816"/>
    <lineage>
        <taxon>Bacteria</taxon>
        <taxon>Bacillati</taxon>
        <taxon>Bacillota</taxon>
        <taxon>Clostridia</taxon>
        <taxon>Candidatus Fimenecus</taxon>
    </lineage>
</organism>